<feature type="coiled-coil region" evidence="1">
    <location>
        <begin position="291"/>
        <end position="318"/>
    </location>
</feature>
<keyword evidence="3" id="KW-0472">Membrane</keyword>
<feature type="compositionally biased region" description="Low complexity" evidence="2">
    <location>
        <begin position="72"/>
        <end position="91"/>
    </location>
</feature>
<dbReference type="Proteomes" id="UP000216446">
    <property type="component" value="Unassembled WGS sequence"/>
</dbReference>
<evidence type="ECO:0000313" key="5">
    <source>
        <dbReference type="Proteomes" id="UP000216446"/>
    </source>
</evidence>
<evidence type="ECO:0000256" key="3">
    <source>
        <dbReference type="SAM" id="Phobius"/>
    </source>
</evidence>
<accession>A0A259U251</accession>
<keyword evidence="3" id="KW-1133">Transmembrane helix</keyword>
<organism evidence="4 5">
    <name type="scientific">Rubricoccus marinus</name>
    <dbReference type="NCBI Taxonomy" id="716817"/>
    <lineage>
        <taxon>Bacteria</taxon>
        <taxon>Pseudomonadati</taxon>
        <taxon>Rhodothermota</taxon>
        <taxon>Rhodothermia</taxon>
        <taxon>Rhodothermales</taxon>
        <taxon>Rubricoccaceae</taxon>
        <taxon>Rubricoccus</taxon>
    </lineage>
</organism>
<feature type="region of interest" description="Disordered" evidence="2">
    <location>
        <begin position="58"/>
        <end position="142"/>
    </location>
</feature>
<feature type="transmembrane region" description="Helical" evidence="3">
    <location>
        <begin position="6"/>
        <end position="24"/>
    </location>
</feature>
<keyword evidence="3" id="KW-0812">Transmembrane</keyword>
<proteinExistence type="predicted"/>
<dbReference type="RefSeq" id="WP_094550228.1">
    <property type="nucleotide sequence ID" value="NZ_MQWB01000001.1"/>
</dbReference>
<sequence length="428" mass="45099">MEVFLWLFLFMLVVGAAVLLATWLRARRRDAELWGGQEPDQIAKWNEQTLGISEVRVHTERKEPESPRFQTAAVPSAASPEAPAQPTAPSPRAEAAAPQASDRRASGESAASPAPDSAPSVPTTPSSREPARPARSRPEWWEQDASGAGALLRSLVDVTGGSAAIVRPSPDGYTVLAASGAASAAIHAHADARTLDARSARPLADLPAGLATFVLGGNEAGLLPGMDADAVGETAVRSLRTAPGSPCLVLDVLDDQPLTPRAEGLISAYADLAARVLDLPEDAPTQEASSGSSLEGAMERVEKEINAAREQGRDLSLALVVPHDAEDILEGEPEEIDAHAAALRQRLMAVPGTREVLAMGDLVLGALCEMKGPGAERWARNLTRDGDPVRIGIAVYGPRHVTPNLLRQDAVTALHQTYTTEESCVIVD</sequence>
<dbReference type="OrthoDB" id="1496325at2"/>
<evidence type="ECO:0000313" key="4">
    <source>
        <dbReference type="EMBL" id="OZC04115.1"/>
    </source>
</evidence>
<keyword evidence="5" id="KW-1185">Reference proteome</keyword>
<evidence type="ECO:0000256" key="2">
    <source>
        <dbReference type="SAM" id="MobiDB-lite"/>
    </source>
</evidence>
<feature type="compositionally biased region" description="Low complexity" evidence="2">
    <location>
        <begin position="107"/>
        <end position="128"/>
    </location>
</feature>
<dbReference type="AlphaFoldDB" id="A0A259U251"/>
<gene>
    <name evidence="4" type="ORF">BSZ36_14665</name>
</gene>
<feature type="compositionally biased region" description="Basic and acidic residues" evidence="2">
    <location>
        <begin position="129"/>
        <end position="140"/>
    </location>
</feature>
<protein>
    <submittedName>
        <fullName evidence="4">Uncharacterized protein</fullName>
    </submittedName>
</protein>
<comment type="caution">
    <text evidence="4">The sequence shown here is derived from an EMBL/GenBank/DDBJ whole genome shotgun (WGS) entry which is preliminary data.</text>
</comment>
<dbReference type="InParanoid" id="A0A259U251"/>
<name>A0A259U251_9BACT</name>
<dbReference type="EMBL" id="MQWB01000001">
    <property type="protein sequence ID" value="OZC04115.1"/>
    <property type="molecule type" value="Genomic_DNA"/>
</dbReference>
<evidence type="ECO:0000256" key="1">
    <source>
        <dbReference type="SAM" id="Coils"/>
    </source>
</evidence>
<reference evidence="4 5" key="1">
    <citation type="submission" date="2016-11" db="EMBL/GenBank/DDBJ databases">
        <title>Study of marine rhodopsin-containing bacteria.</title>
        <authorList>
            <person name="Yoshizawa S."/>
            <person name="Kumagai Y."/>
            <person name="Kogure K."/>
        </authorList>
    </citation>
    <scope>NUCLEOTIDE SEQUENCE [LARGE SCALE GENOMIC DNA]</scope>
    <source>
        <strain evidence="4 5">SG-29</strain>
    </source>
</reference>
<keyword evidence="1" id="KW-0175">Coiled coil</keyword>